<keyword evidence="5 9" id="KW-0784">Thiamine biosynthesis</keyword>
<comment type="cofactor">
    <cofactor evidence="9">
        <name>Mg(2+)</name>
        <dbReference type="ChEBI" id="CHEBI:18420"/>
    </cofactor>
    <text evidence="9">Binds 1 Mg(2+) ion per subunit.</text>
</comment>
<feature type="binding site" evidence="9">
    <location>
        <position position="77"/>
    </location>
    <ligand>
        <name>Mg(2+)</name>
        <dbReference type="ChEBI" id="CHEBI:18420"/>
    </ligand>
</feature>
<dbReference type="InterPro" id="IPR022998">
    <property type="entry name" value="ThiamineP_synth_TenI"/>
</dbReference>
<evidence type="ECO:0000256" key="8">
    <source>
        <dbReference type="ARBA" id="ARBA00047883"/>
    </source>
</evidence>
<dbReference type="InterPro" id="IPR013785">
    <property type="entry name" value="Aldolase_TIM"/>
</dbReference>
<comment type="catalytic activity">
    <reaction evidence="6 9 10">
        <text>4-methyl-5-(2-phosphooxyethyl)-thiazole + 4-amino-2-methyl-5-(diphosphooxymethyl)pyrimidine + H(+) = thiamine phosphate + diphosphate</text>
        <dbReference type="Rhea" id="RHEA:22328"/>
        <dbReference type="ChEBI" id="CHEBI:15378"/>
        <dbReference type="ChEBI" id="CHEBI:33019"/>
        <dbReference type="ChEBI" id="CHEBI:37575"/>
        <dbReference type="ChEBI" id="CHEBI:57841"/>
        <dbReference type="ChEBI" id="CHEBI:58296"/>
        <dbReference type="EC" id="2.5.1.3"/>
    </reaction>
</comment>
<evidence type="ECO:0000313" key="14">
    <source>
        <dbReference type="Proteomes" id="UP001300012"/>
    </source>
</evidence>
<gene>
    <name evidence="9 13" type="primary">thiE</name>
    <name evidence="13" type="ORF">NV381_20545</name>
</gene>
<dbReference type="Pfam" id="PF02581">
    <property type="entry name" value="TMP-TENI"/>
    <property type="match status" value="1"/>
</dbReference>
<feature type="binding site" evidence="9">
    <location>
        <position position="76"/>
    </location>
    <ligand>
        <name>4-amino-2-methyl-5-(diphosphooxymethyl)pyrimidine</name>
        <dbReference type="ChEBI" id="CHEBI:57841"/>
    </ligand>
</feature>
<feature type="binding site" evidence="9">
    <location>
        <position position="172"/>
    </location>
    <ligand>
        <name>2-[(2R,5Z)-2-carboxy-4-methylthiazol-5(2H)-ylidene]ethyl phosphate</name>
        <dbReference type="ChEBI" id="CHEBI:62899"/>
    </ligand>
</feature>
<evidence type="ECO:0000256" key="3">
    <source>
        <dbReference type="ARBA" id="ARBA00022723"/>
    </source>
</evidence>
<feature type="binding site" evidence="9">
    <location>
        <begin position="141"/>
        <end position="143"/>
    </location>
    <ligand>
        <name>2-[(2R,5Z)-2-carboxy-4-methylthiazol-5(2H)-ylidene]ethyl phosphate</name>
        <dbReference type="ChEBI" id="CHEBI:62899"/>
    </ligand>
</feature>
<reference evidence="13 14" key="1">
    <citation type="submission" date="2022-08" db="EMBL/GenBank/DDBJ databases">
        <title>Paenibacillus endoradicis sp. nov., Paenibacillus radicibacter sp. nov and Paenibacillus pararadicis sp. nov., three cold-adapted plant growth-promoting bacteria isolated from root of Larix gmelinii in Great Khingan.</title>
        <authorList>
            <person name="Xue H."/>
        </authorList>
    </citation>
    <scope>NUCLEOTIDE SEQUENCE [LARGE SCALE GENOMIC DNA]</scope>
    <source>
        <strain evidence="13 14">N5-1-1-5</strain>
    </source>
</reference>
<keyword evidence="2 9" id="KW-0808">Transferase</keyword>
<dbReference type="HAMAP" id="MF_00097">
    <property type="entry name" value="TMP_synthase"/>
    <property type="match status" value="1"/>
</dbReference>
<comment type="pathway">
    <text evidence="1 9 11">Cofactor biosynthesis; thiamine diphosphate biosynthesis; thiamine phosphate from 4-amino-2-methyl-5-diphosphomethylpyrimidine and 4-methyl-5-(2-phosphoethyl)-thiazole: step 1/1.</text>
</comment>
<evidence type="ECO:0000256" key="5">
    <source>
        <dbReference type="ARBA" id="ARBA00022977"/>
    </source>
</evidence>
<dbReference type="InterPro" id="IPR034291">
    <property type="entry name" value="TMP_synthase"/>
</dbReference>
<comment type="caution">
    <text evidence="13">The sequence shown here is derived from an EMBL/GenBank/DDBJ whole genome shotgun (WGS) entry which is preliminary data.</text>
</comment>
<evidence type="ECO:0000256" key="9">
    <source>
        <dbReference type="HAMAP-Rule" id="MF_00097"/>
    </source>
</evidence>
<dbReference type="Gene3D" id="3.20.20.70">
    <property type="entry name" value="Aldolase class I"/>
    <property type="match status" value="1"/>
</dbReference>
<evidence type="ECO:0000256" key="11">
    <source>
        <dbReference type="RuleBase" id="RU004253"/>
    </source>
</evidence>
<organism evidence="13 14">
    <name type="scientific">Paenibacillus radicis</name>
    <name type="common">ex Xue et al. 2023</name>
    <dbReference type="NCBI Taxonomy" id="2972489"/>
    <lineage>
        <taxon>Bacteria</taxon>
        <taxon>Bacillati</taxon>
        <taxon>Bacillota</taxon>
        <taxon>Bacilli</taxon>
        <taxon>Bacillales</taxon>
        <taxon>Paenibacillaceae</taxon>
        <taxon>Paenibacillus</taxon>
    </lineage>
</organism>
<dbReference type="RefSeq" id="WP_258215152.1">
    <property type="nucleotide sequence ID" value="NZ_JANQBD010000015.1"/>
</dbReference>
<feature type="binding site" evidence="9">
    <location>
        <begin position="192"/>
        <end position="193"/>
    </location>
    <ligand>
        <name>2-[(2R,5Z)-2-carboxy-4-methylthiazol-5(2H)-ylidene]ethyl phosphate</name>
        <dbReference type="ChEBI" id="CHEBI:62899"/>
    </ligand>
</feature>
<accession>A0ABT1YK72</accession>
<dbReference type="PANTHER" id="PTHR20857">
    <property type="entry name" value="THIAMINE-PHOSPHATE PYROPHOSPHORYLASE"/>
    <property type="match status" value="1"/>
</dbReference>
<keyword evidence="14" id="KW-1185">Reference proteome</keyword>
<dbReference type="GO" id="GO:0004789">
    <property type="term" value="F:thiamine-phosphate diphosphorylase activity"/>
    <property type="evidence" value="ECO:0007669"/>
    <property type="project" value="UniProtKB-EC"/>
</dbReference>
<comment type="similarity">
    <text evidence="9 10">Belongs to the thiamine-phosphate synthase family.</text>
</comment>
<evidence type="ECO:0000259" key="12">
    <source>
        <dbReference type="Pfam" id="PF02581"/>
    </source>
</evidence>
<evidence type="ECO:0000313" key="13">
    <source>
        <dbReference type="EMBL" id="MCR8633576.1"/>
    </source>
</evidence>
<evidence type="ECO:0000256" key="7">
    <source>
        <dbReference type="ARBA" id="ARBA00047851"/>
    </source>
</evidence>
<protein>
    <recommendedName>
        <fullName evidence="9">Thiamine-phosphate synthase</fullName>
        <shortName evidence="9">TP synthase</shortName>
        <shortName evidence="9">TPS</shortName>
        <ecNumber evidence="9">2.5.1.3</ecNumber>
    </recommendedName>
    <alternativeName>
        <fullName evidence="9">Thiamine-phosphate pyrophosphorylase</fullName>
        <shortName evidence="9">TMP pyrophosphorylase</shortName>
        <shortName evidence="9">TMP-PPase</shortName>
    </alternativeName>
</protein>
<dbReference type="InterPro" id="IPR036206">
    <property type="entry name" value="ThiamineP_synth_sf"/>
</dbReference>
<keyword evidence="3 9" id="KW-0479">Metal-binding</keyword>
<feature type="binding site" evidence="9">
    <location>
        <begin position="44"/>
        <end position="48"/>
    </location>
    <ligand>
        <name>4-amino-2-methyl-5-(diphosphooxymethyl)pyrimidine</name>
        <dbReference type="ChEBI" id="CHEBI:57841"/>
    </ligand>
</feature>
<dbReference type="EMBL" id="JANQBD010000015">
    <property type="protein sequence ID" value="MCR8633576.1"/>
    <property type="molecule type" value="Genomic_DNA"/>
</dbReference>
<comment type="catalytic activity">
    <reaction evidence="8 9 10">
        <text>2-[(2R,5Z)-2-carboxy-4-methylthiazol-5(2H)-ylidene]ethyl phosphate + 4-amino-2-methyl-5-(diphosphooxymethyl)pyrimidine + 2 H(+) = thiamine phosphate + CO2 + diphosphate</text>
        <dbReference type="Rhea" id="RHEA:47844"/>
        <dbReference type="ChEBI" id="CHEBI:15378"/>
        <dbReference type="ChEBI" id="CHEBI:16526"/>
        <dbReference type="ChEBI" id="CHEBI:33019"/>
        <dbReference type="ChEBI" id="CHEBI:37575"/>
        <dbReference type="ChEBI" id="CHEBI:57841"/>
        <dbReference type="ChEBI" id="CHEBI:62899"/>
        <dbReference type="EC" id="2.5.1.3"/>
    </reaction>
</comment>
<dbReference type="CDD" id="cd00564">
    <property type="entry name" value="TMP_TenI"/>
    <property type="match status" value="1"/>
</dbReference>
<feature type="binding site" evidence="9">
    <location>
        <position position="115"/>
    </location>
    <ligand>
        <name>4-amino-2-methyl-5-(diphosphooxymethyl)pyrimidine</name>
        <dbReference type="ChEBI" id="CHEBI:57841"/>
    </ligand>
</feature>
<dbReference type="NCBIfam" id="TIGR00693">
    <property type="entry name" value="thiE"/>
    <property type="match status" value="1"/>
</dbReference>
<dbReference type="Proteomes" id="UP001300012">
    <property type="component" value="Unassembled WGS sequence"/>
</dbReference>
<proteinExistence type="inferred from homology"/>
<evidence type="ECO:0000256" key="1">
    <source>
        <dbReference type="ARBA" id="ARBA00005165"/>
    </source>
</evidence>
<dbReference type="SUPFAM" id="SSF51391">
    <property type="entry name" value="Thiamin phosphate synthase"/>
    <property type="match status" value="1"/>
</dbReference>
<evidence type="ECO:0000256" key="4">
    <source>
        <dbReference type="ARBA" id="ARBA00022842"/>
    </source>
</evidence>
<evidence type="ECO:0000256" key="6">
    <source>
        <dbReference type="ARBA" id="ARBA00047334"/>
    </source>
</evidence>
<comment type="function">
    <text evidence="9">Condenses 4-methyl-5-(beta-hydroxyethyl)thiazole monophosphate (THZ-P) and 2-methyl-4-amino-5-hydroxymethyl pyrimidine pyrophosphate (HMP-PP) to form thiamine monophosphate (TMP).</text>
</comment>
<dbReference type="EC" id="2.5.1.3" evidence="9"/>
<evidence type="ECO:0000256" key="2">
    <source>
        <dbReference type="ARBA" id="ARBA00022679"/>
    </source>
</evidence>
<evidence type="ECO:0000256" key="10">
    <source>
        <dbReference type="RuleBase" id="RU003826"/>
    </source>
</evidence>
<name>A0ABT1YK72_9BACL</name>
<comment type="catalytic activity">
    <reaction evidence="7 9 10">
        <text>2-(2-carboxy-4-methylthiazol-5-yl)ethyl phosphate + 4-amino-2-methyl-5-(diphosphooxymethyl)pyrimidine + 2 H(+) = thiamine phosphate + CO2 + diphosphate</text>
        <dbReference type="Rhea" id="RHEA:47848"/>
        <dbReference type="ChEBI" id="CHEBI:15378"/>
        <dbReference type="ChEBI" id="CHEBI:16526"/>
        <dbReference type="ChEBI" id="CHEBI:33019"/>
        <dbReference type="ChEBI" id="CHEBI:37575"/>
        <dbReference type="ChEBI" id="CHEBI:57841"/>
        <dbReference type="ChEBI" id="CHEBI:62890"/>
        <dbReference type="EC" id="2.5.1.3"/>
    </reaction>
</comment>
<feature type="binding site" evidence="9">
    <location>
        <position position="144"/>
    </location>
    <ligand>
        <name>4-amino-2-methyl-5-(diphosphooxymethyl)pyrimidine</name>
        <dbReference type="ChEBI" id="CHEBI:57841"/>
    </ligand>
</feature>
<dbReference type="PANTHER" id="PTHR20857:SF15">
    <property type="entry name" value="THIAMINE-PHOSPHATE SYNTHASE"/>
    <property type="match status" value="1"/>
</dbReference>
<feature type="binding site" evidence="9">
    <location>
        <position position="96"/>
    </location>
    <ligand>
        <name>Mg(2+)</name>
        <dbReference type="ChEBI" id="CHEBI:18420"/>
    </ligand>
</feature>
<sequence length="218" mass="23156">MLRDRDQIIKDLQVYLVMGLEGYAHLTALQLAREAIAGGVTMVQLREKNAPLKQVLAQGAQLRELCRELNVPFLVNDRVDVAILLNADGVHVGQDDIPGVEARRLLGDDKIIGISAGTMEEAEWAMENGADYLGVGPVYSTATKQDAGEAIGTQLIAAVAQRWDIPVVGIGGINSENAAVIVEAGAHGVAVVSAITKQQNPFLAAQTLVSSLQKALLK</sequence>
<keyword evidence="4 9" id="KW-0460">Magnesium</keyword>
<feature type="domain" description="Thiamine phosphate synthase/TenI" evidence="12">
    <location>
        <begin position="15"/>
        <end position="195"/>
    </location>
</feature>